<reference evidence="1" key="1">
    <citation type="journal article" date="2020" name="Fungal Divers.">
        <title>Resolving the Mortierellaceae phylogeny through synthesis of multi-gene phylogenetics and phylogenomics.</title>
        <authorList>
            <person name="Vandepol N."/>
            <person name="Liber J."/>
            <person name="Desiro A."/>
            <person name="Na H."/>
            <person name="Kennedy M."/>
            <person name="Barry K."/>
            <person name="Grigoriev I.V."/>
            <person name="Miller A.N."/>
            <person name="O'Donnell K."/>
            <person name="Stajich J.E."/>
            <person name="Bonito G."/>
        </authorList>
    </citation>
    <scope>NUCLEOTIDE SEQUENCE</scope>
    <source>
        <strain evidence="1">NRRL 28262</strain>
    </source>
</reference>
<name>A0AAD4D4U5_9FUNG</name>
<proteinExistence type="predicted"/>
<sequence length="229" mass="25203">MAPRVVDQITDSDDQELISNAVYHTTIPGFEAMSNPPFGSAAPSENDCLQLCSYVLGTIVDSVTIHSGEKILEASKVLRQQQASEYGDVSDTGRKVDLIFMYKDIELLNVEFKRTDISSRNIALQCRKTVQLGRCLQKAHATYGFKDASVIMGDVAGSVGLFYQVKPMHEVSIAGKTSASMVYLPITSGAMEAFVEGASLAMSWKFVFLEGQGPKIARAKERHQIDWKR</sequence>
<comment type="caution">
    <text evidence="1">The sequence shown here is derived from an EMBL/GenBank/DDBJ whole genome shotgun (WGS) entry which is preliminary data.</text>
</comment>
<keyword evidence="2" id="KW-1185">Reference proteome</keyword>
<accession>A0AAD4D4U5</accession>
<gene>
    <name evidence="1" type="ORF">BGZ95_002980</name>
</gene>
<organism evidence="1 2">
    <name type="scientific">Linnemannia exigua</name>
    <dbReference type="NCBI Taxonomy" id="604196"/>
    <lineage>
        <taxon>Eukaryota</taxon>
        <taxon>Fungi</taxon>
        <taxon>Fungi incertae sedis</taxon>
        <taxon>Mucoromycota</taxon>
        <taxon>Mortierellomycotina</taxon>
        <taxon>Mortierellomycetes</taxon>
        <taxon>Mortierellales</taxon>
        <taxon>Mortierellaceae</taxon>
        <taxon>Linnemannia</taxon>
    </lineage>
</organism>
<dbReference type="EMBL" id="JAAAIL010001657">
    <property type="protein sequence ID" value="KAG0266843.1"/>
    <property type="molecule type" value="Genomic_DNA"/>
</dbReference>
<protein>
    <submittedName>
        <fullName evidence="1">Uncharacterized protein</fullName>
    </submittedName>
</protein>
<evidence type="ECO:0000313" key="1">
    <source>
        <dbReference type="EMBL" id="KAG0266843.1"/>
    </source>
</evidence>
<dbReference type="AlphaFoldDB" id="A0AAD4D4U5"/>
<dbReference type="Proteomes" id="UP001194580">
    <property type="component" value="Unassembled WGS sequence"/>
</dbReference>
<evidence type="ECO:0000313" key="2">
    <source>
        <dbReference type="Proteomes" id="UP001194580"/>
    </source>
</evidence>